<dbReference type="Pfam" id="PF00383">
    <property type="entry name" value="dCMP_cyt_deam_1"/>
    <property type="match status" value="1"/>
</dbReference>
<dbReference type="GO" id="GO:0005737">
    <property type="term" value="C:cytoplasm"/>
    <property type="evidence" value="ECO:0007669"/>
    <property type="project" value="TreeGrafter"/>
</dbReference>
<dbReference type="SUPFAM" id="SSF53927">
    <property type="entry name" value="Cytidine deaminase-like"/>
    <property type="match status" value="1"/>
</dbReference>
<feature type="domain" description="CMP/dCMP-type deaminase" evidence="2">
    <location>
        <begin position="44"/>
        <end position="192"/>
    </location>
</feature>
<sequence>MTLTPEKKDKLYANGWKLGNASDFLQSPLIEQWKKYQEPIERPSWKDLMMGLAYFVSTRSHDAQTQCGAVLCNQDNEIISTGYNGFIRGVDDNVLPNLRPDKYEYMIHSEHNAILNCARQGKSTKDTTIYVTGMPCLQCLQYIWQAGIKKVIHCNQQTNMQQSDESKAKSEIILSLTGLEIEEYIPQELQSTSSTKMLDFFTKLLERII</sequence>
<reference evidence="3" key="1">
    <citation type="submission" date="2020-03" db="EMBL/GenBank/DDBJ databases">
        <title>The deep terrestrial virosphere.</title>
        <authorList>
            <person name="Holmfeldt K."/>
            <person name="Nilsson E."/>
            <person name="Simone D."/>
            <person name="Lopez-Fernandez M."/>
            <person name="Wu X."/>
            <person name="de Brujin I."/>
            <person name="Lundin D."/>
            <person name="Andersson A."/>
            <person name="Bertilsson S."/>
            <person name="Dopson M."/>
        </authorList>
    </citation>
    <scope>NUCLEOTIDE SEQUENCE</scope>
    <source>
        <strain evidence="3">MM415B03258</strain>
    </source>
</reference>
<evidence type="ECO:0000259" key="2">
    <source>
        <dbReference type="PROSITE" id="PS51747"/>
    </source>
</evidence>
<dbReference type="Gene3D" id="3.40.140.10">
    <property type="entry name" value="Cytidine Deaminase, domain 2"/>
    <property type="match status" value="1"/>
</dbReference>
<dbReference type="AlphaFoldDB" id="A0A6M3LDS0"/>
<proteinExistence type="predicted"/>
<evidence type="ECO:0000313" key="3">
    <source>
        <dbReference type="EMBL" id="QJA91782.1"/>
    </source>
</evidence>
<dbReference type="PROSITE" id="PS51747">
    <property type="entry name" value="CYT_DCMP_DEAMINASES_2"/>
    <property type="match status" value="1"/>
</dbReference>
<dbReference type="PANTHER" id="PTHR11086">
    <property type="entry name" value="DEOXYCYTIDYLATE DEAMINASE-RELATED"/>
    <property type="match status" value="1"/>
</dbReference>
<protein>
    <submittedName>
        <fullName evidence="3">Putative CMP/dCMP deaminase zinc-binding</fullName>
    </submittedName>
</protein>
<gene>
    <name evidence="3" type="ORF">MM415B03258_0003</name>
</gene>
<keyword evidence="1" id="KW-0378">Hydrolase</keyword>
<dbReference type="InterPro" id="IPR015517">
    <property type="entry name" value="dCMP_deaminase-rel"/>
</dbReference>
<dbReference type="PANTHER" id="PTHR11086:SF18">
    <property type="entry name" value="DEOXYCYTIDYLATE DEAMINASE"/>
    <property type="match status" value="1"/>
</dbReference>
<dbReference type="EMBL" id="MT143013">
    <property type="protein sequence ID" value="QJA91782.1"/>
    <property type="molecule type" value="Genomic_DNA"/>
</dbReference>
<name>A0A6M3LDS0_9ZZZZ</name>
<dbReference type="InterPro" id="IPR016193">
    <property type="entry name" value="Cytidine_deaminase-like"/>
</dbReference>
<organism evidence="3">
    <name type="scientific">viral metagenome</name>
    <dbReference type="NCBI Taxonomy" id="1070528"/>
    <lineage>
        <taxon>unclassified sequences</taxon>
        <taxon>metagenomes</taxon>
        <taxon>organismal metagenomes</taxon>
    </lineage>
</organism>
<evidence type="ECO:0000256" key="1">
    <source>
        <dbReference type="ARBA" id="ARBA00022801"/>
    </source>
</evidence>
<accession>A0A6M3LDS0</accession>
<dbReference type="InterPro" id="IPR002125">
    <property type="entry name" value="CMP_dCMP_dom"/>
</dbReference>
<dbReference type="GO" id="GO:0004132">
    <property type="term" value="F:dCMP deaminase activity"/>
    <property type="evidence" value="ECO:0007669"/>
    <property type="project" value="TreeGrafter"/>
</dbReference>